<reference evidence="10" key="1">
    <citation type="submission" date="2025-08" db="UniProtKB">
        <authorList>
            <consortium name="RefSeq"/>
        </authorList>
    </citation>
    <scope>IDENTIFICATION</scope>
    <source>
        <tissue evidence="10">Muscle</tissue>
    </source>
</reference>
<dbReference type="Pfam" id="PF03474">
    <property type="entry name" value="DMA"/>
    <property type="match status" value="1"/>
</dbReference>
<evidence type="ECO:0000256" key="6">
    <source>
        <dbReference type="PROSITE-ProRule" id="PRU00070"/>
    </source>
</evidence>
<evidence type="ECO:0000256" key="2">
    <source>
        <dbReference type="ARBA" id="ARBA00022723"/>
    </source>
</evidence>
<dbReference type="Proteomes" id="UP000694941">
    <property type="component" value="Unplaced"/>
</dbReference>
<dbReference type="Pfam" id="PF00751">
    <property type="entry name" value="DM"/>
    <property type="match status" value="1"/>
</dbReference>
<dbReference type="PROSITE" id="PS40000">
    <property type="entry name" value="DM_1"/>
    <property type="match status" value="1"/>
</dbReference>
<evidence type="ECO:0000256" key="4">
    <source>
        <dbReference type="ARBA" id="ARBA00023125"/>
    </source>
</evidence>
<sequence length="344" mass="37836">MNLSTRMHDGTVTPSSADPIYGLSRTPNSLASVTGGAMSSSPHTVTSGAAVIMRPAERYQRTPKCARCRNHGVVSALKGHKRYCRWRDCGCAKCTLIAERQRVMAAQVALRRQQAQEENEARELGILYGCHDGLFALHRAGLTFSAAMTQLLNSQQGRSSTSTDQSSGGVTTEPRDPDWKRPRLSLDIPTTNPDDPKEVLQPEASVCSEKTESDSDTDLASLEPKDKHQLPVTTSVMTNSSYSPQKLDRISDPLVEETSTPAIHWTEPKIQANNTKNKENSSSAKHKEKSPVDVLSRIFPKENRSFLTLALQQVNGDVLQVIDKLLASQAGEVEKKRERPFGKK</sequence>
<dbReference type="InterPro" id="IPR005173">
    <property type="entry name" value="DMA"/>
</dbReference>
<dbReference type="SMART" id="SM00301">
    <property type="entry name" value="DM"/>
    <property type="match status" value="1"/>
</dbReference>
<evidence type="ECO:0000313" key="9">
    <source>
        <dbReference type="Proteomes" id="UP000694941"/>
    </source>
</evidence>
<dbReference type="PANTHER" id="PTHR12322">
    <property type="entry name" value="DOUBLESEX AND MAB-3 RELATED TRANSCRIPTION FACTOR DMRT"/>
    <property type="match status" value="1"/>
</dbReference>
<dbReference type="PANTHER" id="PTHR12322:SF116">
    <property type="entry name" value="DOUBLESEX-MAB RELATED 99B"/>
    <property type="match status" value="1"/>
</dbReference>
<keyword evidence="5 6" id="KW-0539">Nucleus</keyword>
<organism evidence="9 10">
    <name type="scientific">Limulus polyphemus</name>
    <name type="common">Atlantic horseshoe crab</name>
    <dbReference type="NCBI Taxonomy" id="6850"/>
    <lineage>
        <taxon>Eukaryota</taxon>
        <taxon>Metazoa</taxon>
        <taxon>Ecdysozoa</taxon>
        <taxon>Arthropoda</taxon>
        <taxon>Chelicerata</taxon>
        <taxon>Merostomata</taxon>
        <taxon>Xiphosura</taxon>
        <taxon>Limulidae</taxon>
        <taxon>Limulus</taxon>
    </lineage>
</organism>
<name>A0ABM1BFF3_LIMPO</name>
<feature type="compositionally biased region" description="Polar residues" evidence="7">
    <location>
        <begin position="271"/>
        <end position="283"/>
    </location>
</feature>
<dbReference type="RefSeq" id="XP_013780907.1">
    <property type="nucleotide sequence ID" value="XM_013925453.2"/>
</dbReference>
<comment type="similarity">
    <text evidence="1">Belongs to the DMRT family.</text>
</comment>
<dbReference type="SUPFAM" id="SSF82927">
    <property type="entry name" value="Cysteine-rich DNA binding domain, (DM domain)"/>
    <property type="match status" value="1"/>
</dbReference>
<dbReference type="PROSITE" id="PS50809">
    <property type="entry name" value="DM_2"/>
    <property type="match status" value="1"/>
</dbReference>
<dbReference type="InterPro" id="IPR026607">
    <property type="entry name" value="DMRT"/>
</dbReference>
<feature type="compositionally biased region" description="Polar residues" evidence="7">
    <location>
        <begin position="154"/>
        <end position="170"/>
    </location>
</feature>
<feature type="region of interest" description="Disordered" evidence="7">
    <location>
        <begin position="154"/>
        <end position="229"/>
    </location>
</feature>
<keyword evidence="4 6" id="KW-0238">DNA-binding</keyword>
<evidence type="ECO:0000259" key="8">
    <source>
        <dbReference type="PROSITE" id="PS50809"/>
    </source>
</evidence>
<evidence type="ECO:0000313" key="10">
    <source>
        <dbReference type="RefSeq" id="XP_013780907.1"/>
    </source>
</evidence>
<dbReference type="InterPro" id="IPR036407">
    <property type="entry name" value="DM_DNA-bd_sf"/>
</dbReference>
<feature type="region of interest" description="Disordered" evidence="7">
    <location>
        <begin position="260"/>
        <end position="291"/>
    </location>
</feature>
<dbReference type="GeneID" id="106465246"/>
<keyword evidence="2 6" id="KW-0479">Metal-binding</keyword>
<protein>
    <submittedName>
        <fullName evidence="10">Doublesex- and mab-3-related transcription factor A2-like</fullName>
    </submittedName>
</protein>
<feature type="domain" description="DM" evidence="8">
    <location>
        <begin position="65"/>
        <end position="112"/>
    </location>
</feature>
<feature type="DNA-binding region" description="DM" evidence="6">
    <location>
        <begin position="65"/>
        <end position="112"/>
    </location>
</feature>
<feature type="region of interest" description="Disordered" evidence="7">
    <location>
        <begin position="1"/>
        <end position="21"/>
    </location>
</feature>
<proteinExistence type="inferred from homology"/>
<keyword evidence="3 6" id="KW-0862">Zinc</keyword>
<dbReference type="Gene3D" id="4.10.1040.10">
    <property type="entry name" value="DM DNA-binding domain"/>
    <property type="match status" value="1"/>
</dbReference>
<keyword evidence="9" id="KW-1185">Reference proteome</keyword>
<accession>A0ABM1BFF3</accession>
<evidence type="ECO:0000256" key="3">
    <source>
        <dbReference type="ARBA" id="ARBA00022833"/>
    </source>
</evidence>
<comment type="subcellular location">
    <subcellularLocation>
        <location evidence="6">Nucleus</location>
    </subcellularLocation>
</comment>
<evidence type="ECO:0000256" key="1">
    <source>
        <dbReference type="ARBA" id="ARBA00006834"/>
    </source>
</evidence>
<dbReference type="InterPro" id="IPR001275">
    <property type="entry name" value="DM_DNA-bd"/>
</dbReference>
<evidence type="ECO:0000256" key="7">
    <source>
        <dbReference type="SAM" id="MobiDB-lite"/>
    </source>
</evidence>
<evidence type="ECO:0000256" key="5">
    <source>
        <dbReference type="ARBA" id="ARBA00023242"/>
    </source>
</evidence>
<gene>
    <name evidence="10" type="primary">LOC106465246</name>
</gene>